<dbReference type="Proteomes" id="UP000217289">
    <property type="component" value="Chromosome"/>
</dbReference>
<dbReference type="RefSeq" id="WP_095980764.1">
    <property type="nucleotide sequence ID" value="NZ_CP022163.1"/>
</dbReference>
<dbReference type="AlphaFoldDB" id="A0A250INU3"/>
<dbReference type="EMBL" id="CP022163">
    <property type="protein sequence ID" value="ATB32606.1"/>
    <property type="molecule type" value="Genomic_DNA"/>
</dbReference>
<dbReference type="KEGG" id="mbd:MEBOL_006094"/>
<evidence type="ECO:0000313" key="3">
    <source>
        <dbReference type="Proteomes" id="UP000217289"/>
    </source>
</evidence>
<protein>
    <recommendedName>
        <fullName evidence="4">Zinc-finger domain-containing protein</fullName>
    </recommendedName>
</protein>
<evidence type="ECO:0000256" key="1">
    <source>
        <dbReference type="SAM" id="Phobius"/>
    </source>
</evidence>
<keyword evidence="1" id="KW-0812">Transmembrane</keyword>
<reference evidence="2 3" key="1">
    <citation type="submission" date="2017-06" db="EMBL/GenBank/DDBJ databases">
        <authorList>
            <person name="Kim H.J."/>
            <person name="Triplett B.A."/>
        </authorList>
    </citation>
    <scope>NUCLEOTIDE SEQUENCE [LARGE SCALE GENOMIC DNA]</scope>
    <source>
        <strain evidence="2 3">DSM 14713</strain>
    </source>
</reference>
<name>A0A250INU3_9BACT</name>
<sequence>MSCHEVAAALVDEHLPPPPGMRAHLEHCAECRSLARLHASARALQLPEPPSPAVFSPEAIRRVVRRRQRRRRWAASAGASAAVALLAVLVSTRPEPRALSGNEDPWVMGSPLEGEGSLSELLGEVEGYTRTRPSVEDNAYEAFGALATWVRPPESTALEAEPFQWALVAFQVSQQANPEKRSHP</sequence>
<proteinExistence type="predicted"/>
<organism evidence="2 3">
    <name type="scientific">Melittangium boletus DSM 14713</name>
    <dbReference type="NCBI Taxonomy" id="1294270"/>
    <lineage>
        <taxon>Bacteria</taxon>
        <taxon>Pseudomonadati</taxon>
        <taxon>Myxococcota</taxon>
        <taxon>Myxococcia</taxon>
        <taxon>Myxococcales</taxon>
        <taxon>Cystobacterineae</taxon>
        <taxon>Archangiaceae</taxon>
        <taxon>Melittangium</taxon>
    </lineage>
</organism>
<keyword evidence="1" id="KW-1133">Transmembrane helix</keyword>
<evidence type="ECO:0000313" key="2">
    <source>
        <dbReference type="EMBL" id="ATB32606.1"/>
    </source>
</evidence>
<gene>
    <name evidence="2" type="ORF">MEBOL_006094</name>
</gene>
<evidence type="ECO:0008006" key="4">
    <source>
        <dbReference type="Google" id="ProtNLM"/>
    </source>
</evidence>
<dbReference type="OrthoDB" id="5382862at2"/>
<keyword evidence="3" id="KW-1185">Reference proteome</keyword>
<accession>A0A250INU3</accession>
<keyword evidence="1" id="KW-0472">Membrane</keyword>
<feature type="transmembrane region" description="Helical" evidence="1">
    <location>
        <begin position="73"/>
        <end position="90"/>
    </location>
</feature>